<keyword evidence="2" id="KW-0134">Cell wall</keyword>
<evidence type="ECO:0000256" key="1">
    <source>
        <dbReference type="ARBA" id="ARBA00004191"/>
    </source>
</evidence>
<keyword evidence="5" id="KW-0130">Cell adhesion</keyword>
<dbReference type="Pfam" id="PF03777">
    <property type="entry name" value="ChpA-C"/>
    <property type="match status" value="1"/>
</dbReference>
<dbReference type="Pfam" id="PF25564">
    <property type="entry name" value="DUF7933"/>
    <property type="match status" value="1"/>
</dbReference>
<dbReference type="Proteomes" id="UP001257627">
    <property type="component" value="Unassembled WGS sequence"/>
</dbReference>
<dbReference type="EMBL" id="JARAKF010000001">
    <property type="protein sequence ID" value="MDU8996666.1"/>
    <property type="molecule type" value="Genomic_DNA"/>
</dbReference>
<evidence type="ECO:0000256" key="4">
    <source>
        <dbReference type="ARBA" id="ARBA00022729"/>
    </source>
</evidence>
<dbReference type="InterPro" id="IPR005528">
    <property type="entry name" value="ChpA-H"/>
</dbReference>
<evidence type="ECO:0000256" key="6">
    <source>
        <dbReference type="ARBA" id="ARBA00023087"/>
    </source>
</evidence>
<comment type="caution">
    <text evidence="9">The sequence shown here is derived from an EMBL/GenBank/DDBJ whole genome shotgun (WGS) entry which is preliminary data.</text>
</comment>
<keyword evidence="6 7" id="KW-0034">Amyloid</keyword>
<comment type="subcellular location">
    <subcellularLocation>
        <location evidence="1">Secreted</location>
        <location evidence="1">Cell wall</location>
    </subcellularLocation>
</comment>
<evidence type="ECO:0000256" key="2">
    <source>
        <dbReference type="ARBA" id="ARBA00022512"/>
    </source>
</evidence>
<evidence type="ECO:0000256" key="5">
    <source>
        <dbReference type="ARBA" id="ARBA00022889"/>
    </source>
</evidence>
<dbReference type="PROSITE" id="PS51884">
    <property type="entry name" value="CHAPLIN"/>
    <property type="match status" value="1"/>
</dbReference>
<accession>A0ABU3URU8</accession>
<keyword evidence="10" id="KW-1185">Reference proteome</keyword>
<evidence type="ECO:0000313" key="9">
    <source>
        <dbReference type="EMBL" id="MDU8996666.1"/>
    </source>
</evidence>
<dbReference type="InterPro" id="IPR057693">
    <property type="entry name" value="DUF7933"/>
</dbReference>
<organism evidence="9 10">
    <name type="scientific">Streptomyces mirabilis</name>
    <dbReference type="NCBI Taxonomy" id="68239"/>
    <lineage>
        <taxon>Bacteria</taxon>
        <taxon>Bacillati</taxon>
        <taxon>Actinomycetota</taxon>
        <taxon>Actinomycetes</taxon>
        <taxon>Kitasatosporales</taxon>
        <taxon>Streptomycetaceae</taxon>
        <taxon>Streptomyces</taxon>
    </lineage>
</organism>
<evidence type="ECO:0000313" key="10">
    <source>
        <dbReference type="Proteomes" id="UP001257627"/>
    </source>
</evidence>
<evidence type="ECO:0000256" key="7">
    <source>
        <dbReference type="PROSITE-ProRule" id="PRU01232"/>
    </source>
</evidence>
<protein>
    <submittedName>
        <fullName evidence="9">Chaplin</fullName>
    </submittedName>
</protein>
<reference evidence="9 10" key="1">
    <citation type="submission" date="2023-02" db="EMBL/GenBank/DDBJ databases">
        <authorList>
            <person name="Maleckis M."/>
        </authorList>
    </citation>
    <scope>NUCLEOTIDE SEQUENCE [LARGE SCALE GENOMIC DNA]</scope>
    <source>
        <strain evidence="9 10">P8-A2</strain>
    </source>
</reference>
<sequence length="431" mass="43964">MALAITSALATAQAQALGNPAGVDALRASGAPGVPQAPGTVFVENFENNTGGTPTFLEDYVGAPPLNERYTADPPWLDHGQCNGIILNQTGADQPDCRWVQYLKDMANALGQVGGMNPPTNHAVSAYSDTVNPGSDRVEFRTEQPIPIAKPNRYITFAVDVAADNCALENPLLKFYLTGSGPDIPTFTTPINPCTDPKSKPYPGGMRGLKAGSFAGDRAVLFNGTQLGIKMLNGQGVWNGNDHAFDNIRILDATPQLDKSFSPATIDEGGTSTLTMTVTNTSELAAKNDFGFTDSLPAGVSVAPSPNASTTCGNGTVSATAGGASVALNGGDLAAGEKSCTVTVNVTADKAGTYVNRPEAITTVGLNPPDPATLTVKTKGATAVGTATGSGGLLSGNVVQVPVDMPVNACGNSVNVIGLLNPATGNVCVNG</sequence>
<evidence type="ECO:0000256" key="3">
    <source>
        <dbReference type="ARBA" id="ARBA00022525"/>
    </source>
</evidence>
<feature type="domain" description="Chaplin" evidence="8">
    <location>
        <begin position="390"/>
        <end position="430"/>
    </location>
</feature>
<dbReference type="RefSeq" id="WP_143608369.1">
    <property type="nucleotide sequence ID" value="NZ_JAPEMK010000001.1"/>
</dbReference>
<keyword evidence="4" id="KW-0732">Signal</keyword>
<gene>
    <name evidence="9" type="ORF">PU648_30795</name>
</gene>
<keyword evidence="3" id="KW-0964">Secreted</keyword>
<proteinExistence type="predicted"/>
<name>A0ABU3URU8_9ACTN</name>
<evidence type="ECO:0000259" key="8">
    <source>
        <dbReference type="PROSITE" id="PS51884"/>
    </source>
</evidence>